<dbReference type="AlphaFoldDB" id="A0A932CLG2"/>
<reference evidence="8" key="1">
    <citation type="submission" date="2020-07" db="EMBL/GenBank/DDBJ databases">
        <title>Huge and variable diversity of episymbiotic CPR bacteria and DPANN archaea in groundwater ecosystems.</title>
        <authorList>
            <person name="He C.Y."/>
            <person name="Keren R."/>
            <person name="Whittaker M."/>
            <person name="Farag I.F."/>
            <person name="Doudna J."/>
            <person name="Cate J.H.D."/>
            <person name="Banfield J.F."/>
        </authorList>
    </citation>
    <scope>NUCLEOTIDE SEQUENCE</scope>
    <source>
        <strain evidence="8">NC_groundwater_672_Ag_B-0.1um_62_36</strain>
    </source>
</reference>
<evidence type="ECO:0000256" key="6">
    <source>
        <dbReference type="ARBA" id="ARBA00023316"/>
    </source>
</evidence>
<dbReference type="Pfam" id="PF02618">
    <property type="entry name" value="YceG"/>
    <property type="match status" value="1"/>
</dbReference>
<evidence type="ECO:0000256" key="5">
    <source>
        <dbReference type="ARBA" id="ARBA00023239"/>
    </source>
</evidence>
<dbReference type="PROSITE" id="PS51257">
    <property type="entry name" value="PROKAR_LIPOPROTEIN"/>
    <property type="match status" value="1"/>
</dbReference>
<evidence type="ECO:0000313" key="8">
    <source>
        <dbReference type="EMBL" id="MBI2875357.1"/>
    </source>
</evidence>
<name>A0A932CLG2_UNCTE</name>
<dbReference type="EC" id="4.2.2.29" evidence="7"/>
<protein>
    <recommendedName>
        <fullName evidence="7">Endolytic murein transglycosylase</fullName>
        <ecNumber evidence="7">4.2.2.29</ecNumber>
    </recommendedName>
    <alternativeName>
        <fullName evidence="7">Peptidoglycan lytic transglycosylase</fullName>
    </alternativeName>
    <alternativeName>
        <fullName evidence="7">Peptidoglycan polymerization terminase</fullName>
    </alternativeName>
</protein>
<evidence type="ECO:0000256" key="4">
    <source>
        <dbReference type="ARBA" id="ARBA00023136"/>
    </source>
</evidence>
<feature type="site" description="Important for catalytic activity" evidence="7">
    <location>
        <position position="222"/>
    </location>
</feature>
<keyword evidence="1 7" id="KW-1003">Cell membrane</keyword>
<keyword evidence="4 7" id="KW-0472">Membrane</keyword>
<dbReference type="GO" id="GO:0071555">
    <property type="term" value="P:cell wall organization"/>
    <property type="evidence" value="ECO:0007669"/>
    <property type="project" value="UniProtKB-KW"/>
</dbReference>
<keyword evidence="3 7" id="KW-1133">Transmembrane helix</keyword>
<dbReference type="PANTHER" id="PTHR30518:SF2">
    <property type="entry name" value="ENDOLYTIC MUREIN TRANSGLYCOSYLASE"/>
    <property type="match status" value="1"/>
</dbReference>
<dbReference type="EMBL" id="JACPRF010000018">
    <property type="protein sequence ID" value="MBI2875357.1"/>
    <property type="molecule type" value="Genomic_DNA"/>
</dbReference>
<keyword evidence="5 7" id="KW-0456">Lyase</keyword>
<dbReference type="PANTHER" id="PTHR30518">
    <property type="entry name" value="ENDOLYTIC MUREIN TRANSGLYCOSYLASE"/>
    <property type="match status" value="1"/>
</dbReference>
<dbReference type="CDD" id="cd08010">
    <property type="entry name" value="MltG_like"/>
    <property type="match status" value="1"/>
</dbReference>
<accession>A0A932CLG2</accession>
<keyword evidence="6 7" id="KW-0961">Cell wall biogenesis/degradation</keyword>
<proteinExistence type="inferred from homology"/>
<evidence type="ECO:0000313" key="9">
    <source>
        <dbReference type="Proteomes" id="UP000769766"/>
    </source>
</evidence>
<evidence type="ECO:0000256" key="2">
    <source>
        <dbReference type="ARBA" id="ARBA00022692"/>
    </source>
</evidence>
<dbReference type="Gene3D" id="3.30.1490.480">
    <property type="entry name" value="Endolytic murein transglycosylase"/>
    <property type="match status" value="1"/>
</dbReference>
<comment type="catalytic activity">
    <reaction evidence="7">
        <text>a peptidoglycan chain = a peptidoglycan chain with N-acetyl-1,6-anhydromuramyl-[peptide] at the reducing end + a peptidoglycan chain with N-acetylglucosamine at the non-reducing end.</text>
        <dbReference type="EC" id="4.2.2.29"/>
    </reaction>
</comment>
<gene>
    <name evidence="7 8" type="primary">mltG</name>
    <name evidence="8" type="ORF">HYY20_00570</name>
</gene>
<comment type="caution">
    <text evidence="8">The sequence shown here is derived from an EMBL/GenBank/DDBJ whole genome shotgun (WGS) entry which is preliminary data.</text>
</comment>
<organism evidence="8 9">
    <name type="scientific">Tectimicrobiota bacterium</name>
    <dbReference type="NCBI Taxonomy" id="2528274"/>
    <lineage>
        <taxon>Bacteria</taxon>
        <taxon>Pseudomonadati</taxon>
        <taxon>Nitrospinota/Tectimicrobiota group</taxon>
        <taxon>Candidatus Tectimicrobiota</taxon>
    </lineage>
</organism>
<comment type="similarity">
    <text evidence="7">Belongs to the transglycosylase MltG family.</text>
</comment>
<keyword evidence="2 7" id="KW-0812">Transmembrane</keyword>
<dbReference type="HAMAP" id="MF_02065">
    <property type="entry name" value="MltG"/>
    <property type="match status" value="1"/>
</dbReference>
<dbReference type="NCBIfam" id="TIGR00247">
    <property type="entry name" value="endolytic transglycosylase MltG"/>
    <property type="match status" value="1"/>
</dbReference>
<evidence type="ECO:0000256" key="7">
    <source>
        <dbReference type="HAMAP-Rule" id="MF_02065"/>
    </source>
</evidence>
<dbReference type="GO" id="GO:0008932">
    <property type="term" value="F:lytic endotransglycosylase activity"/>
    <property type="evidence" value="ECO:0007669"/>
    <property type="project" value="UniProtKB-UniRule"/>
</dbReference>
<dbReference type="GO" id="GO:0009252">
    <property type="term" value="P:peptidoglycan biosynthetic process"/>
    <property type="evidence" value="ECO:0007669"/>
    <property type="project" value="UniProtKB-UniRule"/>
</dbReference>
<comment type="function">
    <text evidence="7">Functions as a peptidoglycan terminase that cleaves nascent peptidoglycan strands endolytically to terminate their elongation.</text>
</comment>
<evidence type="ECO:0000256" key="1">
    <source>
        <dbReference type="ARBA" id="ARBA00022475"/>
    </source>
</evidence>
<dbReference type="GO" id="GO:0005886">
    <property type="term" value="C:plasma membrane"/>
    <property type="evidence" value="ECO:0007669"/>
    <property type="project" value="UniProtKB-UniRule"/>
</dbReference>
<dbReference type="InterPro" id="IPR003770">
    <property type="entry name" value="MLTG-like"/>
</dbReference>
<dbReference type="Proteomes" id="UP000769766">
    <property type="component" value="Unassembled WGS sequence"/>
</dbReference>
<sequence>MTDEAKRPTVLGVAVVLFALVGFSCPWLDRSFHTPLTRNKQDQQVVVIPKGLGACQVASLLEERGLIRRASTFYLLALLKGKQGHLSAGEYRLSPGMTPAEILETLSQGKVLLHSVTLPEGITVQDVARLLEGRGLARSARILALSQDRGVLASWGIQADSLEGYLFPETYYFPRGVPETEILRTMVRTFARRFSPADGERARQLGLSWHQAVTLASLIEKEAKEPAERSLISAVYHNRLKQGMRLQCDPTVIYALGERFVGNLTRQDLTMDSPYNTYLYPGLPPGPICNPGKESLRAALYPAQTDALYFVSRNNGWHQFSTTLEEHNRAVLSYQPKRGLAP</sequence>
<evidence type="ECO:0000256" key="3">
    <source>
        <dbReference type="ARBA" id="ARBA00022989"/>
    </source>
</evidence>
<dbReference type="Gene3D" id="3.30.160.60">
    <property type="entry name" value="Classic Zinc Finger"/>
    <property type="match status" value="1"/>
</dbReference>